<gene>
    <name evidence="1" type="ORF">HaLaN_21609</name>
</gene>
<feature type="non-terminal residue" evidence="1">
    <location>
        <position position="1"/>
    </location>
</feature>
<dbReference type="Proteomes" id="UP000485058">
    <property type="component" value="Unassembled WGS sequence"/>
</dbReference>
<dbReference type="EMBL" id="BLLF01002396">
    <property type="protein sequence ID" value="GFH23915.1"/>
    <property type="molecule type" value="Genomic_DNA"/>
</dbReference>
<protein>
    <submittedName>
        <fullName evidence="1">Uncharacterized protein</fullName>
    </submittedName>
</protein>
<evidence type="ECO:0000313" key="1">
    <source>
        <dbReference type="EMBL" id="GFH23915.1"/>
    </source>
</evidence>
<reference evidence="1 2" key="1">
    <citation type="submission" date="2020-02" db="EMBL/GenBank/DDBJ databases">
        <title>Draft genome sequence of Haematococcus lacustris strain NIES-144.</title>
        <authorList>
            <person name="Morimoto D."/>
            <person name="Nakagawa S."/>
            <person name="Yoshida T."/>
            <person name="Sawayama S."/>
        </authorList>
    </citation>
    <scope>NUCLEOTIDE SEQUENCE [LARGE SCALE GENOMIC DNA]</scope>
    <source>
        <strain evidence="1 2">NIES-144</strain>
    </source>
</reference>
<keyword evidence="2" id="KW-1185">Reference proteome</keyword>
<dbReference type="AlphaFoldDB" id="A0A699ZPQ0"/>
<sequence length="86" mass="8794">MLVIMRRRWTRPDLGAQCIMEAAAHSLSSAPGLPAAPRLRSRCFINGLPVSLRSLRALSGLLLDLNGGLGSGAAGPEAGGSTAARG</sequence>
<evidence type="ECO:0000313" key="2">
    <source>
        <dbReference type="Proteomes" id="UP000485058"/>
    </source>
</evidence>
<proteinExistence type="predicted"/>
<name>A0A699ZPQ0_HAELA</name>
<accession>A0A699ZPQ0</accession>
<comment type="caution">
    <text evidence="1">The sequence shown here is derived from an EMBL/GenBank/DDBJ whole genome shotgun (WGS) entry which is preliminary data.</text>
</comment>
<organism evidence="1 2">
    <name type="scientific">Haematococcus lacustris</name>
    <name type="common">Green alga</name>
    <name type="synonym">Haematococcus pluvialis</name>
    <dbReference type="NCBI Taxonomy" id="44745"/>
    <lineage>
        <taxon>Eukaryota</taxon>
        <taxon>Viridiplantae</taxon>
        <taxon>Chlorophyta</taxon>
        <taxon>core chlorophytes</taxon>
        <taxon>Chlorophyceae</taxon>
        <taxon>CS clade</taxon>
        <taxon>Chlamydomonadales</taxon>
        <taxon>Haematococcaceae</taxon>
        <taxon>Haematococcus</taxon>
    </lineage>
</organism>